<accession>A0A7X8XWE3</accession>
<name>A0A7X8XWE3_9BACT</name>
<evidence type="ECO:0000259" key="14">
    <source>
        <dbReference type="PROSITE" id="PS51194"/>
    </source>
</evidence>
<evidence type="ECO:0000256" key="9">
    <source>
        <dbReference type="ARBA" id="ARBA00034617"/>
    </source>
</evidence>
<dbReference type="SMART" id="SM00487">
    <property type="entry name" value="DEXDc"/>
    <property type="match status" value="1"/>
</dbReference>
<dbReference type="InterPro" id="IPR014001">
    <property type="entry name" value="Helicase_ATP-bd"/>
</dbReference>
<evidence type="ECO:0000256" key="5">
    <source>
        <dbReference type="ARBA" id="ARBA00022806"/>
    </source>
</evidence>
<dbReference type="Gene3D" id="1.10.10.10">
    <property type="entry name" value="Winged helix-like DNA-binding domain superfamily/Winged helix DNA-binding domain"/>
    <property type="match status" value="1"/>
</dbReference>
<evidence type="ECO:0000313" key="16">
    <source>
        <dbReference type="Proteomes" id="UP000585050"/>
    </source>
</evidence>
<dbReference type="Pfam" id="PF00270">
    <property type="entry name" value="DEAD"/>
    <property type="match status" value="1"/>
</dbReference>
<dbReference type="InterPro" id="IPR001650">
    <property type="entry name" value="Helicase_C-like"/>
</dbReference>
<dbReference type="PROSITE" id="PS51192">
    <property type="entry name" value="HELICASE_ATP_BIND_1"/>
    <property type="match status" value="1"/>
</dbReference>
<dbReference type="GO" id="GO:0043138">
    <property type="term" value="F:3'-5' DNA helicase activity"/>
    <property type="evidence" value="ECO:0007669"/>
    <property type="project" value="UniProtKB-EC"/>
</dbReference>
<sequence>MREGFLQILNKFWGYNEFRPLQEEIISSAYLGKDTLALLPTGGGKSICFQVPGIARKGVCIVITPLIALMKDQVEQLNKRGIPAKALYSGLNKREIDILLENVVQGSVKFLYVSPERLRTKIFLDRIPRMKIGLLVVDEAHCISQWGHDFRPQYLKIGELREQLKDVPCMALTATATEKAQKDIIEHLQFSEKYNFFRGSFNRPNLSFSVFHEVDMQVKLLKVLRGVEGSAIVYVRTRKMAKEVTQLLLSNNINADFYHGGLLTEQREVKQNSWINGHTRVIVATNAFGMGIDKSDVRLVVNMGSPENLEAYYQEAGRAGRDGEKAYAVLLVRNDQKRRILEWVEQRHPNDKFLRKVYQHLGNLYRLAVGSGEMSSFDFYLKPFIQKYELPPQETYYALKRLEEQGIILFNESVFHDPTIMIKVSAEDFYAYLIRHPHHELLMKGVLRMYGGELYNSFVKIDEKDIAMTNGIPLDKVTFYLQELHKLDLINYQPKKDKPQITFVLPRHLPERLPIDRKLLSQRKQQDFSRAKAMIHFIDNKKKCRSISIREYFGDYEGENCGICDNCLAKKKAQVWEEKVENMEKSILDVIKEEPLSLHELENVLMPVDLSGFTNTLSELFERGKLKWNNEKKISCL</sequence>
<dbReference type="Pfam" id="PF00271">
    <property type="entry name" value="Helicase_C"/>
    <property type="match status" value="1"/>
</dbReference>
<comment type="similarity">
    <text evidence="1">Belongs to the helicase family. RecQ subfamily.</text>
</comment>
<evidence type="ECO:0000256" key="6">
    <source>
        <dbReference type="ARBA" id="ARBA00022840"/>
    </source>
</evidence>
<evidence type="ECO:0000256" key="3">
    <source>
        <dbReference type="ARBA" id="ARBA00022741"/>
    </source>
</evidence>
<evidence type="ECO:0000256" key="12">
    <source>
        <dbReference type="ARBA" id="ARBA00044550"/>
    </source>
</evidence>
<keyword evidence="7" id="KW-0238">DNA-binding</keyword>
<dbReference type="CDD" id="cd17920">
    <property type="entry name" value="DEXHc_RecQ"/>
    <property type="match status" value="1"/>
</dbReference>
<keyword evidence="6" id="KW-0067">ATP-binding</keyword>
<dbReference type="InterPro" id="IPR004589">
    <property type="entry name" value="DNA_helicase_ATP-dep_RecQ"/>
</dbReference>
<keyword evidence="4" id="KW-0378">Hydrolase</keyword>
<dbReference type="GO" id="GO:0005737">
    <property type="term" value="C:cytoplasm"/>
    <property type="evidence" value="ECO:0007669"/>
    <property type="project" value="TreeGrafter"/>
</dbReference>
<feature type="domain" description="Helicase ATP-binding" evidence="13">
    <location>
        <begin position="26"/>
        <end position="194"/>
    </location>
</feature>
<keyword evidence="8" id="KW-0413">Isomerase</keyword>
<dbReference type="FunFam" id="3.40.50.300:FF:001389">
    <property type="entry name" value="ATP-dependent DNA helicase RecQ"/>
    <property type="match status" value="1"/>
</dbReference>
<keyword evidence="3" id="KW-0547">Nucleotide-binding</keyword>
<evidence type="ECO:0000256" key="10">
    <source>
        <dbReference type="ARBA" id="ARBA00034808"/>
    </source>
</evidence>
<dbReference type="GO" id="GO:0006281">
    <property type="term" value="P:DNA repair"/>
    <property type="evidence" value="ECO:0007669"/>
    <property type="project" value="TreeGrafter"/>
</dbReference>
<dbReference type="InterPro" id="IPR011545">
    <property type="entry name" value="DEAD/DEAH_box_helicase_dom"/>
</dbReference>
<evidence type="ECO:0000256" key="2">
    <source>
        <dbReference type="ARBA" id="ARBA00022723"/>
    </source>
</evidence>
<proteinExistence type="inferred from homology"/>
<reference evidence="15 16" key="1">
    <citation type="submission" date="2020-04" db="EMBL/GenBank/DDBJ databases">
        <title>Flammeovirga sp. SR4, a novel species isolated from seawater.</title>
        <authorList>
            <person name="Wang X."/>
        </authorList>
    </citation>
    <scope>NUCLEOTIDE SEQUENCE [LARGE SCALE GENOMIC DNA]</scope>
    <source>
        <strain evidence="15 16">SR4</strain>
    </source>
</reference>
<comment type="caution">
    <text evidence="15">The sequence shown here is derived from an EMBL/GenBank/DDBJ whole genome shotgun (WGS) entry which is preliminary data.</text>
</comment>
<dbReference type="Proteomes" id="UP000585050">
    <property type="component" value="Unassembled WGS sequence"/>
</dbReference>
<dbReference type="GO" id="GO:0009378">
    <property type="term" value="F:four-way junction helicase activity"/>
    <property type="evidence" value="ECO:0007669"/>
    <property type="project" value="TreeGrafter"/>
</dbReference>
<protein>
    <recommendedName>
        <fullName evidence="11">ATP-dependent DNA helicase RecQ</fullName>
        <ecNumber evidence="10">5.6.2.4</ecNumber>
    </recommendedName>
    <alternativeName>
        <fullName evidence="12">DNA 3'-5' helicase RecQ</fullName>
    </alternativeName>
</protein>
<keyword evidence="2" id="KW-0479">Metal-binding</keyword>
<keyword evidence="5 15" id="KW-0347">Helicase</keyword>
<dbReference type="GO" id="GO:0016787">
    <property type="term" value="F:hydrolase activity"/>
    <property type="evidence" value="ECO:0007669"/>
    <property type="project" value="UniProtKB-KW"/>
</dbReference>
<dbReference type="InterPro" id="IPR036388">
    <property type="entry name" value="WH-like_DNA-bd_sf"/>
</dbReference>
<dbReference type="GO" id="GO:0030894">
    <property type="term" value="C:replisome"/>
    <property type="evidence" value="ECO:0007669"/>
    <property type="project" value="TreeGrafter"/>
</dbReference>
<dbReference type="EMBL" id="JABAIL010000004">
    <property type="protein sequence ID" value="NLR92238.1"/>
    <property type="molecule type" value="Genomic_DNA"/>
</dbReference>
<dbReference type="PROSITE" id="PS51194">
    <property type="entry name" value="HELICASE_CTER"/>
    <property type="match status" value="1"/>
</dbReference>
<dbReference type="InterPro" id="IPR027417">
    <property type="entry name" value="P-loop_NTPase"/>
</dbReference>
<keyword evidence="16" id="KW-1185">Reference proteome</keyword>
<dbReference type="Pfam" id="PF16124">
    <property type="entry name" value="RecQ_Zn_bind"/>
    <property type="match status" value="1"/>
</dbReference>
<dbReference type="InterPro" id="IPR032284">
    <property type="entry name" value="RecQ_Zn-bd"/>
</dbReference>
<evidence type="ECO:0000259" key="13">
    <source>
        <dbReference type="PROSITE" id="PS51192"/>
    </source>
</evidence>
<feature type="domain" description="Helicase C-terminal" evidence="14">
    <location>
        <begin position="219"/>
        <end position="365"/>
    </location>
</feature>
<evidence type="ECO:0000256" key="11">
    <source>
        <dbReference type="ARBA" id="ARBA00044535"/>
    </source>
</evidence>
<evidence type="ECO:0000256" key="7">
    <source>
        <dbReference type="ARBA" id="ARBA00023125"/>
    </source>
</evidence>
<comment type="catalytic activity">
    <reaction evidence="9">
        <text>Couples ATP hydrolysis with the unwinding of duplex DNA by translocating in the 3'-5' direction.</text>
        <dbReference type="EC" id="5.6.2.4"/>
    </reaction>
</comment>
<dbReference type="SMART" id="SM00490">
    <property type="entry name" value="HELICc"/>
    <property type="match status" value="1"/>
</dbReference>
<dbReference type="PANTHER" id="PTHR13710">
    <property type="entry name" value="DNA HELICASE RECQ FAMILY MEMBER"/>
    <property type="match status" value="1"/>
</dbReference>
<dbReference type="GO" id="GO:0005524">
    <property type="term" value="F:ATP binding"/>
    <property type="evidence" value="ECO:0007669"/>
    <property type="project" value="UniProtKB-KW"/>
</dbReference>
<dbReference type="InterPro" id="IPR002464">
    <property type="entry name" value="DNA/RNA_helicase_DEAH_CS"/>
</dbReference>
<dbReference type="GO" id="GO:0043590">
    <property type="term" value="C:bacterial nucleoid"/>
    <property type="evidence" value="ECO:0007669"/>
    <property type="project" value="TreeGrafter"/>
</dbReference>
<gene>
    <name evidence="15" type="ORF">HGP29_13505</name>
</gene>
<evidence type="ECO:0000313" key="15">
    <source>
        <dbReference type="EMBL" id="NLR92238.1"/>
    </source>
</evidence>
<dbReference type="AlphaFoldDB" id="A0A7X8XWE3"/>
<dbReference type="SUPFAM" id="SSF52540">
    <property type="entry name" value="P-loop containing nucleoside triphosphate hydrolases"/>
    <property type="match status" value="1"/>
</dbReference>
<evidence type="ECO:0000256" key="8">
    <source>
        <dbReference type="ARBA" id="ARBA00023235"/>
    </source>
</evidence>
<dbReference type="PANTHER" id="PTHR13710:SF105">
    <property type="entry name" value="ATP-DEPENDENT DNA HELICASE Q1"/>
    <property type="match status" value="1"/>
</dbReference>
<dbReference type="Gene3D" id="3.40.50.300">
    <property type="entry name" value="P-loop containing nucleotide triphosphate hydrolases"/>
    <property type="match status" value="2"/>
</dbReference>
<evidence type="ECO:0000256" key="4">
    <source>
        <dbReference type="ARBA" id="ARBA00022801"/>
    </source>
</evidence>
<dbReference type="GO" id="GO:0003677">
    <property type="term" value="F:DNA binding"/>
    <property type="evidence" value="ECO:0007669"/>
    <property type="project" value="UniProtKB-KW"/>
</dbReference>
<dbReference type="RefSeq" id="WP_168882956.1">
    <property type="nucleotide sequence ID" value="NZ_JABAIL010000004.1"/>
</dbReference>
<dbReference type="NCBIfam" id="TIGR00614">
    <property type="entry name" value="recQ_fam"/>
    <property type="match status" value="1"/>
</dbReference>
<dbReference type="EC" id="5.6.2.4" evidence="10"/>
<evidence type="ECO:0000256" key="1">
    <source>
        <dbReference type="ARBA" id="ARBA00005446"/>
    </source>
</evidence>
<dbReference type="GO" id="GO:0046872">
    <property type="term" value="F:metal ion binding"/>
    <property type="evidence" value="ECO:0007669"/>
    <property type="project" value="UniProtKB-KW"/>
</dbReference>
<organism evidence="15 16">
    <name type="scientific">Flammeovirga agarivorans</name>
    <dbReference type="NCBI Taxonomy" id="2726742"/>
    <lineage>
        <taxon>Bacteria</taxon>
        <taxon>Pseudomonadati</taxon>
        <taxon>Bacteroidota</taxon>
        <taxon>Cytophagia</taxon>
        <taxon>Cytophagales</taxon>
        <taxon>Flammeovirgaceae</taxon>
        <taxon>Flammeovirga</taxon>
    </lineage>
</organism>
<dbReference type="PROSITE" id="PS00690">
    <property type="entry name" value="DEAH_ATP_HELICASE"/>
    <property type="match status" value="1"/>
</dbReference>
<dbReference type="GO" id="GO:0006310">
    <property type="term" value="P:DNA recombination"/>
    <property type="evidence" value="ECO:0007669"/>
    <property type="project" value="InterPro"/>
</dbReference>